<gene>
    <name evidence="3" type="ORF">SDC9_100967</name>
</gene>
<dbReference type="EMBL" id="VSSQ01014693">
    <property type="protein sequence ID" value="MPM54193.1"/>
    <property type="molecule type" value="Genomic_DNA"/>
</dbReference>
<evidence type="ECO:0000313" key="3">
    <source>
        <dbReference type="EMBL" id="MPM54193.1"/>
    </source>
</evidence>
<dbReference type="AlphaFoldDB" id="A0A645ATI8"/>
<reference evidence="3" key="1">
    <citation type="submission" date="2019-08" db="EMBL/GenBank/DDBJ databases">
        <authorList>
            <person name="Kucharzyk K."/>
            <person name="Murdoch R.W."/>
            <person name="Higgins S."/>
            <person name="Loffler F."/>
        </authorList>
    </citation>
    <scope>NUCLEOTIDE SEQUENCE</scope>
</reference>
<dbReference type="InterPro" id="IPR007759">
    <property type="entry name" value="Asxl_HARE-HTH"/>
</dbReference>
<dbReference type="GO" id="GO:0006355">
    <property type="term" value="P:regulation of DNA-templated transcription"/>
    <property type="evidence" value="ECO:0007669"/>
    <property type="project" value="InterPro"/>
</dbReference>
<protein>
    <recommendedName>
        <fullName evidence="2">HTH HARE-type domain-containing protein</fullName>
    </recommendedName>
</protein>
<sequence length="178" mass="19187">MANENVKVGTMAIARVGCNEIAVEVIAQTDGGAFLVRNKAGKEFKARRLEPIPNAVAAAEPAQQIIIQPTGSAEPEYVAMDAGSKASREAIEITGTETPAKHLSLMNAAVEVLRRSEHPLNTREIVAQAIAAGLWTPSGAKTPQQTLYGTIFREIATREHPRIVKSKQKGKFELNFEA</sequence>
<name>A0A645ATI8_9ZZZZ</name>
<comment type="caution">
    <text evidence="3">The sequence shown here is derived from an EMBL/GenBank/DDBJ whole genome shotgun (WGS) entry which is preliminary data.</text>
</comment>
<dbReference type="Pfam" id="PF05066">
    <property type="entry name" value="HARE-HTH"/>
    <property type="match status" value="1"/>
</dbReference>
<proteinExistence type="predicted"/>
<organism evidence="3">
    <name type="scientific">bioreactor metagenome</name>
    <dbReference type="NCBI Taxonomy" id="1076179"/>
    <lineage>
        <taxon>unclassified sequences</taxon>
        <taxon>metagenomes</taxon>
        <taxon>ecological metagenomes</taxon>
    </lineage>
</organism>
<keyword evidence="1" id="KW-0804">Transcription</keyword>
<accession>A0A645ATI8</accession>
<dbReference type="PROSITE" id="PS51913">
    <property type="entry name" value="HTH_HARE"/>
    <property type="match status" value="1"/>
</dbReference>
<evidence type="ECO:0000256" key="1">
    <source>
        <dbReference type="ARBA" id="ARBA00023163"/>
    </source>
</evidence>
<evidence type="ECO:0000259" key="2">
    <source>
        <dbReference type="PROSITE" id="PS51913"/>
    </source>
</evidence>
<feature type="domain" description="HTH HARE-type" evidence="2">
    <location>
        <begin position="103"/>
        <end position="177"/>
    </location>
</feature>